<evidence type="ECO:0000313" key="2">
    <source>
        <dbReference type="Proteomes" id="UP001417504"/>
    </source>
</evidence>
<dbReference type="EMBL" id="JBBNAE010000003">
    <property type="protein sequence ID" value="KAK9138367.1"/>
    <property type="molecule type" value="Genomic_DNA"/>
</dbReference>
<keyword evidence="2" id="KW-1185">Reference proteome</keyword>
<proteinExistence type="predicted"/>
<reference evidence="1 2" key="1">
    <citation type="submission" date="2024-01" db="EMBL/GenBank/DDBJ databases">
        <title>Genome assemblies of Stephania.</title>
        <authorList>
            <person name="Yang L."/>
        </authorList>
    </citation>
    <scope>NUCLEOTIDE SEQUENCE [LARGE SCALE GENOMIC DNA]</scope>
    <source>
        <strain evidence="1">QJT</strain>
        <tissue evidence="1">Leaf</tissue>
    </source>
</reference>
<sequence>MYNIIYLSKVFDTDGYYNNGKTCYGGVICNHAHGTLPLFCYLLAVADLQWSF</sequence>
<name>A0AAP0PBV5_9MAGN</name>
<evidence type="ECO:0000313" key="1">
    <source>
        <dbReference type="EMBL" id="KAK9138367.1"/>
    </source>
</evidence>
<dbReference type="AlphaFoldDB" id="A0AAP0PBV5"/>
<organism evidence="1 2">
    <name type="scientific">Stephania japonica</name>
    <dbReference type="NCBI Taxonomy" id="461633"/>
    <lineage>
        <taxon>Eukaryota</taxon>
        <taxon>Viridiplantae</taxon>
        <taxon>Streptophyta</taxon>
        <taxon>Embryophyta</taxon>
        <taxon>Tracheophyta</taxon>
        <taxon>Spermatophyta</taxon>
        <taxon>Magnoliopsida</taxon>
        <taxon>Ranunculales</taxon>
        <taxon>Menispermaceae</taxon>
        <taxon>Menispermoideae</taxon>
        <taxon>Cissampelideae</taxon>
        <taxon>Stephania</taxon>
    </lineage>
</organism>
<protein>
    <submittedName>
        <fullName evidence="1">Uncharacterized protein</fullName>
    </submittedName>
</protein>
<accession>A0AAP0PBV5</accession>
<comment type="caution">
    <text evidence="1">The sequence shown here is derived from an EMBL/GenBank/DDBJ whole genome shotgun (WGS) entry which is preliminary data.</text>
</comment>
<gene>
    <name evidence="1" type="ORF">Sjap_008961</name>
</gene>
<dbReference type="Proteomes" id="UP001417504">
    <property type="component" value="Unassembled WGS sequence"/>
</dbReference>